<feature type="region of interest" description="Disordered" evidence="6">
    <location>
        <begin position="429"/>
        <end position="485"/>
    </location>
</feature>
<feature type="region of interest" description="Disordered" evidence="6">
    <location>
        <begin position="500"/>
        <end position="534"/>
    </location>
</feature>
<feature type="domain" description="C3H1-type" evidence="7">
    <location>
        <begin position="23"/>
        <end position="50"/>
    </location>
</feature>
<evidence type="ECO:0000259" key="7">
    <source>
        <dbReference type="PROSITE" id="PS50103"/>
    </source>
</evidence>
<dbReference type="PROSITE" id="PS50103">
    <property type="entry name" value="ZF_C3H1"/>
    <property type="match status" value="2"/>
</dbReference>
<feature type="zinc finger region" description="C3H1-type" evidence="5">
    <location>
        <begin position="537"/>
        <end position="564"/>
    </location>
</feature>
<gene>
    <name evidence="8" type="ORF">SPIL2461_LOCUS7603</name>
</gene>
<dbReference type="Proteomes" id="UP000649617">
    <property type="component" value="Unassembled WGS sequence"/>
</dbReference>
<dbReference type="Gene3D" id="4.10.1000.10">
    <property type="entry name" value="Zinc finger, CCCH-type"/>
    <property type="match status" value="2"/>
</dbReference>
<dbReference type="Pfam" id="PF00642">
    <property type="entry name" value="zf-CCCH"/>
    <property type="match status" value="2"/>
</dbReference>
<dbReference type="SUPFAM" id="SSF90229">
    <property type="entry name" value="CCCH zinc finger"/>
    <property type="match status" value="2"/>
</dbReference>
<dbReference type="AlphaFoldDB" id="A0A812NX53"/>
<evidence type="ECO:0000256" key="2">
    <source>
        <dbReference type="ARBA" id="ARBA00022737"/>
    </source>
</evidence>
<comment type="caution">
    <text evidence="8">The sequence shown here is derived from an EMBL/GenBank/DDBJ whole genome shotgun (WGS) entry which is preliminary data.</text>
</comment>
<keyword evidence="1 5" id="KW-0479">Metal-binding</keyword>
<evidence type="ECO:0000313" key="9">
    <source>
        <dbReference type="Proteomes" id="UP000649617"/>
    </source>
</evidence>
<dbReference type="InterPro" id="IPR045877">
    <property type="entry name" value="ZFP36-like"/>
</dbReference>
<dbReference type="PANTHER" id="PTHR12547">
    <property type="entry name" value="CCCH ZINC FINGER/TIS11-RELATED"/>
    <property type="match status" value="1"/>
</dbReference>
<evidence type="ECO:0000256" key="4">
    <source>
        <dbReference type="ARBA" id="ARBA00022833"/>
    </source>
</evidence>
<evidence type="ECO:0000256" key="6">
    <source>
        <dbReference type="SAM" id="MobiDB-lite"/>
    </source>
</evidence>
<dbReference type="InterPro" id="IPR036855">
    <property type="entry name" value="Znf_CCCH_sf"/>
</dbReference>
<feature type="region of interest" description="Disordered" evidence="6">
    <location>
        <begin position="567"/>
        <end position="602"/>
    </location>
</feature>
<feature type="region of interest" description="Disordered" evidence="6">
    <location>
        <begin position="1"/>
        <end position="25"/>
    </location>
</feature>
<proteinExistence type="predicted"/>
<dbReference type="GO" id="GO:0003729">
    <property type="term" value="F:mRNA binding"/>
    <property type="evidence" value="ECO:0007669"/>
    <property type="project" value="InterPro"/>
</dbReference>
<evidence type="ECO:0000256" key="3">
    <source>
        <dbReference type="ARBA" id="ARBA00022771"/>
    </source>
</evidence>
<feature type="domain" description="C3H1-type" evidence="7">
    <location>
        <begin position="537"/>
        <end position="564"/>
    </location>
</feature>
<dbReference type="EMBL" id="CAJNIZ010012058">
    <property type="protein sequence ID" value="CAE7328434.1"/>
    <property type="molecule type" value="Genomic_DNA"/>
</dbReference>
<feature type="region of interest" description="Disordered" evidence="6">
    <location>
        <begin position="202"/>
        <end position="230"/>
    </location>
</feature>
<dbReference type="OrthoDB" id="410307at2759"/>
<keyword evidence="4 5" id="KW-0862">Zinc</keyword>
<keyword evidence="9" id="KW-1185">Reference proteome</keyword>
<name>A0A812NX53_SYMPI</name>
<dbReference type="InterPro" id="IPR000571">
    <property type="entry name" value="Znf_CCCH"/>
</dbReference>
<organism evidence="8 9">
    <name type="scientific">Symbiodinium pilosum</name>
    <name type="common">Dinoflagellate</name>
    <dbReference type="NCBI Taxonomy" id="2952"/>
    <lineage>
        <taxon>Eukaryota</taxon>
        <taxon>Sar</taxon>
        <taxon>Alveolata</taxon>
        <taxon>Dinophyceae</taxon>
        <taxon>Suessiales</taxon>
        <taxon>Symbiodiniaceae</taxon>
        <taxon>Symbiodinium</taxon>
    </lineage>
</organism>
<feature type="compositionally biased region" description="Basic and acidic residues" evidence="6">
    <location>
        <begin position="515"/>
        <end position="524"/>
    </location>
</feature>
<dbReference type="GO" id="GO:0008270">
    <property type="term" value="F:zinc ion binding"/>
    <property type="evidence" value="ECO:0007669"/>
    <property type="project" value="UniProtKB-KW"/>
</dbReference>
<reference evidence="8" key="1">
    <citation type="submission" date="2021-02" db="EMBL/GenBank/DDBJ databases">
        <authorList>
            <person name="Dougan E. K."/>
            <person name="Rhodes N."/>
            <person name="Thang M."/>
            <person name="Chan C."/>
        </authorList>
    </citation>
    <scope>NUCLEOTIDE SEQUENCE</scope>
</reference>
<keyword evidence="3 5" id="KW-0863">Zinc-finger</keyword>
<dbReference type="SMART" id="SM00356">
    <property type="entry name" value="ZnF_C3H1"/>
    <property type="match status" value="2"/>
</dbReference>
<feature type="zinc finger region" description="C3H1-type" evidence="5">
    <location>
        <begin position="23"/>
        <end position="50"/>
    </location>
</feature>
<protein>
    <recommendedName>
        <fullName evidence="7">C3H1-type domain-containing protein</fullName>
    </recommendedName>
</protein>
<evidence type="ECO:0000256" key="1">
    <source>
        <dbReference type="ARBA" id="ARBA00022723"/>
    </source>
</evidence>
<accession>A0A812NX53</accession>
<evidence type="ECO:0000256" key="5">
    <source>
        <dbReference type="PROSITE-ProRule" id="PRU00723"/>
    </source>
</evidence>
<evidence type="ECO:0000313" key="8">
    <source>
        <dbReference type="EMBL" id="CAE7328434.1"/>
    </source>
</evidence>
<keyword evidence="2" id="KW-0677">Repeat</keyword>
<sequence>MAKGSRWPDGKSSGKGKGRPPDNYKTDLCKFFERGLCEKGKMCPFAHGKEELRPSSLSENKSDIIIANKQKDAEVMSWLKERREAEGDAGETFEQHWKVWCKVHGLKDLPKAARLKSIHAFRAQMEPHEQTTAQSGGAELPAVPAHPSPTCPQGHRLAKCLASDEYECDGCSIDIGHGSTFWDCRECDYSLCVDCASSRTVQPAAPSRDCKPLSSAQPATSEPAAEAALEPVMETPVTDSITDNINSAAAHVWACSVEEIRLKVKNAIEDGLKLGDLIGLSSQQSPLKCTELVRQCEGRCAAFIGHFLFPAALPIVVQTCLSEQNFAGVCRALQLEALLQLEPDGELTTRASIASSLFLALFRASRRSPDNACLLVAIEAMLDFVCLVGTSHFVAMGVMKADAPLGDSKSDADIDSADGADGEEVLWQSQDAASGQQAHADVPEESEEAARARRVQAQQERKSSLRWDYTGGYRPAEAKRPETNEEATLRLINARCKGLRLGSEKASAEEGAESEPSRSKREPPRGSTVSEDPKVPRFKKDLCKYFERGHCDKGAQCTFAHGWEELRDGGSKAASSNGSLVHHGPSWESGPPPADKVYRKKI</sequence>